<dbReference type="Pfam" id="PF00628">
    <property type="entry name" value="PHD"/>
    <property type="match status" value="1"/>
</dbReference>
<dbReference type="InterPro" id="IPR013083">
    <property type="entry name" value="Znf_RING/FYVE/PHD"/>
</dbReference>
<feature type="compositionally biased region" description="Low complexity" evidence="7">
    <location>
        <begin position="829"/>
        <end position="838"/>
    </location>
</feature>
<reference evidence="9" key="1">
    <citation type="submission" date="2022-07" db="EMBL/GenBank/DDBJ databases">
        <title>Phylogenomic reconstructions and comparative analyses of Kickxellomycotina fungi.</title>
        <authorList>
            <person name="Reynolds N.K."/>
            <person name="Stajich J.E."/>
            <person name="Barry K."/>
            <person name="Grigoriev I.V."/>
            <person name="Crous P."/>
            <person name="Smith M.E."/>
        </authorList>
    </citation>
    <scope>NUCLEOTIDE SEQUENCE</scope>
    <source>
        <strain evidence="9">NBRC 105413</strain>
    </source>
</reference>
<feature type="compositionally biased region" description="Basic and acidic residues" evidence="7">
    <location>
        <begin position="612"/>
        <end position="625"/>
    </location>
</feature>
<dbReference type="InterPro" id="IPR037869">
    <property type="entry name" value="Spp1/CFP1"/>
</dbReference>
<dbReference type="InterPro" id="IPR019787">
    <property type="entry name" value="Znf_PHD-finger"/>
</dbReference>
<feature type="compositionally biased region" description="Basic and acidic residues" evidence="7">
    <location>
        <begin position="320"/>
        <end position="337"/>
    </location>
</feature>
<feature type="compositionally biased region" description="Low complexity" evidence="7">
    <location>
        <begin position="403"/>
        <end position="413"/>
    </location>
</feature>
<sequence>MLVSKAPPRTLYSSKGTSKNASRGSAQRRQPPAGGGGKSIAAVAALSNLAGDENSEDGSQDDKDYADQKSVLQSSAAKRRAAKGGRRAGGRRSSPTFLTDSINGNGGDLDESVAIPDFPRGGINGPRPVFCVCRQGNLSDEGMLKCTDCKELFHGSCVGVSAHTIRTALPLYVCESCLKQHPCKRRSPGTVLGTGLRIAHASAASALQGSQGLDHGAAGGDDDNGEPVALLPAQNQAALAAFTSAGEAMDDDDICPICEDECTCRNSRPAASVHGVHGVHGIHGIQHGASGDNNSDDGPPMPLFSQIALIDSHQSLLPAKKRESTSRKTGKKTESRASKAATTKPRPKPRAKKGKGSEKTLISHMVEEIDIDSGEYELFGLSAHIADANTQPNGVSISDNEKINSSNSSSCSSGDEYDFSDSQFASAMPASRTDALLLALAGSQTQPSNTVKSKAKEQAKPKNISNPKPRPKAKPKSKAVVAATKRGRPPKSAASAGNDGWQKKKQSPKSGTVEPLVYEVNATVIRGRDRRPSVTKRGISPNRMPSEALSGEDDEFINITDFTSDASAAYPSETEFDLPSTQGEEAPTLASWSDAASNLLADEEDDDDIEKSEEAYLIRMHEKEFSSSSLSDLDEERMAGIRRGRTRPQDLDSGEESDSESNDGENPGVIHRARRRKAASRNKQHIIKYREIDIASDIESLSDIGSIGSLASDNGSETDQELTFRQARTAEERALAEYAESSDEREDALLDMHLEQLRTVRNAMPGCPLSSPLFDAEGSGSDAISDVEMEIAFTYHSDNSSDDGSKDLSDDLMEGWGSDTRRRWEADSDSSSDSSLSESKIDRLRLKGDEDDDNSDLYSSDSYDEFYSRSAFLDMNSDDDGVALEDALYPPGMDLDSASLALGVALSMEQQGYSKEDAAAAAAVAAAAYPGANASEAEGSAGVLGKPSGTTTITASMNANGEADPIDGIVSIKSSSKTAGATRMATGTNTPFFPSGWHAAAAAAYLDNQNQPALSYVLPKDLNEARSPSIALAAATVAEAQAEADAMVAAVVGSESVFAERHEQQNGEKASSHPATLCLTDVELAESPKTLDIISAATTATIVPSEQVSAKHACEEYAKPNFEIMASDIAASTRRSHLQQQPQSATATATSFTSQLRNSSFYKPLSSICSPIRRASSSSALSQQPSSKHVTNASAAADQLHAIQQSAVKVSSLDAQKQVVEPINDASNGFIPGAPLVSLAEVNAALSVLAEESAPASPAEHNLSIGSDYAMSGRNDNCNILKRKISDNSIAAGIVGDDKRARGDDVAFAGRHFAVNAETDADTEAKAESEGGSYIPIDMSMLFAASSSSCSAVSSIPARIARPGTPQRASNSIVAMGAGTPIRGSMTSLGDGHETESDMDDWLMTMDQLVDTDALMIKSPPPSPAEGAVADLGPEISRQLSSIGVLGSQRPDSASSSAGGLDMLSRWDRIPINIFRRSRALASSHRRGMVSQDDMMGTMSSLALTAIKSSRQRRALVNTTLLAQHTLPAEATLQQQAFKHALRNSSSSSGDSGNNGKGGGRRSGKISRALSSAMMAPPPPPPTPLSQIASNTHRRSSMDTTSATAMEPSVYSSMDTMLESSNGVAKDANSKVSAFSAFSSQTNIQSGSGYYYRRQLSFSGSAASDAEIDQQPSHHSLLGRSNQMQPRSSAENVAEGLESQLCTDDPARSNTTDYVETAQTTASTDPSMSGVDNGSDCEYAFGWLEDEDDLALFAMPELQNADGSGSSSFQEPQSLTMMLASAGPMLMPYRAKNSNGGDAGSDTHF</sequence>
<feature type="region of interest" description="Disordered" evidence="7">
    <location>
        <begin position="1538"/>
        <end position="1605"/>
    </location>
</feature>
<keyword evidence="5" id="KW-0539">Nucleus</keyword>
<feature type="region of interest" description="Disordered" evidence="7">
    <location>
        <begin position="527"/>
        <end position="682"/>
    </location>
</feature>
<dbReference type="Gene3D" id="3.30.40.10">
    <property type="entry name" value="Zinc/RING finger domain, C3HC4 (zinc finger)"/>
    <property type="match status" value="1"/>
</dbReference>
<dbReference type="Proteomes" id="UP001145021">
    <property type="component" value="Unassembled WGS sequence"/>
</dbReference>
<evidence type="ECO:0000256" key="3">
    <source>
        <dbReference type="ARBA" id="ARBA00022771"/>
    </source>
</evidence>
<keyword evidence="10" id="KW-1185">Reference proteome</keyword>
<feature type="compositionally biased region" description="Polar residues" evidence="7">
    <location>
        <begin position="443"/>
        <end position="452"/>
    </location>
</feature>
<dbReference type="EMBL" id="JANBOH010000087">
    <property type="protein sequence ID" value="KAJ1645829.1"/>
    <property type="molecule type" value="Genomic_DNA"/>
</dbReference>
<feature type="region of interest" description="Disordered" evidence="7">
    <location>
        <begin position="822"/>
        <end position="860"/>
    </location>
</feature>
<comment type="subcellular location">
    <subcellularLocation>
        <location evidence="1">Nucleus</location>
    </subcellularLocation>
</comment>
<feature type="compositionally biased region" description="Basic residues" evidence="7">
    <location>
        <begin position="671"/>
        <end position="682"/>
    </location>
</feature>
<name>A0A9W7XLQ6_9FUNG</name>
<evidence type="ECO:0000259" key="8">
    <source>
        <dbReference type="PROSITE" id="PS50016"/>
    </source>
</evidence>
<feature type="region of interest" description="Disordered" evidence="7">
    <location>
        <begin position="392"/>
        <end position="417"/>
    </location>
</feature>
<feature type="compositionally biased region" description="Acidic residues" evidence="7">
    <location>
        <begin position="601"/>
        <end position="611"/>
    </location>
</feature>
<keyword evidence="3 6" id="KW-0863">Zinc-finger</keyword>
<organism evidence="9 10">
    <name type="scientific">Coemansia asiatica</name>
    <dbReference type="NCBI Taxonomy" id="1052880"/>
    <lineage>
        <taxon>Eukaryota</taxon>
        <taxon>Fungi</taxon>
        <taxon>Fungi incertae sedis</taxon>
        <taxon>Zoopagomycota</taxon>
        <taxon>Kickxellomycotina</taxon>
        <taxon>Kickxellomycetes</taxon>
        <taxon>Kickxellales</taxon>
        <taxon>Kickxellaceae</taxon>
        <taxon>Coemansia</taxon>
    </lineage>
</organism>
<gene>
    <name evidence="9" type="ORF">LPJ64_002624</name>
</gene>
<comment type="caution">
    <text evidence="9">The sequence shown here is derived from an EMBL/GenBank/DDBJ whole genome shotgun (WGS) entry which is preliminary data.</text>
</comment>
<dbReference type="GO" id="GO:0048188">
    <property type="term" value="C:Set1C/COMPASS complex"/>
    <property type="evidence" value="ECO:0007669"/>
    <property type="project" value="InterPro"/>
</dbReference>
<feature type="domain" description="PHD-type" evidence="8">
    <location>
        <begin position="128"/>
        <end position="180"/>
    </location>
</feature>
<evidence type="ECO:0000313" key="9">
    <source>
        <dbReference type="EMBL" id="KAJ1645829.1"/>
    </source>
</evidence>
<evidence type="ECO:0000256" key="2">
    <source>
        <dbReference type="ARBA" id="ARBA00022723"/>
    </source>
</evidence>
<evidence type="ECO:0000256" key="5">
    <source>
        <dbReference type="ARBA" id="ARBA00023242"/>
    </source>
</evidence>
<keyword evidence="4" id="KW-0862">Zinc</keyword>
<proteinExistence type="predicted"/>
<feature type="compositionally biased region" description="Basic and acidic residues" evidence="7">
    <location>
        <begin position="839"/>
        <end position="848"/>
    </location>
</feature>
<feature type="compositionally biased region" description="Polar residues" evidence="7">
    <location>
        <begin position="1670"/>
        <end position="1691"/>
    </location>
</feature>
<dbReference type="GO" id="GO:0045893">
    <property type="term" value="P:positive regulation of DNA-templated transcription"/>
    <property type="evidence" value="ECO:0007669"/>
    <property type="project" value="TreeGrafter"/>
</dbReference>
<dbReference type="InterPro" id="IPR001965">
    <property type="entry name" value="Znf_PHD"/>
</dbReference>
<dbReference type="PROSITE" id="PS50016">
    <property type="entry name" value="ZF_PHD_2"/>
    <property type="match status" value="1"/>
</dbReference>
<evidence type="ECO:0000313" key="10">
    <source>
        <dbReference type="Proteomes" id="UP001145021"/>
    </source>
</evidence>
<feature type="region of interest" description="Disordered" evidence="7">
    <location>
        <begin position="1"/>
        <end position="110"/>
    </location>
</feature>
<feature type="compositionally biased region" description="Polar residues" evidence="7">
    <location>
        <begin position="11"/>
        <end position="28"/>
    </location>
</feature>
<evidence type="ECO:0000256" key="4">
    <source>
        <dbReference type="ARBA" id="ARBA00022833"/>
    </source>
</evidence>
<feature type="compositionally biased region" description="Low complexity" evidence="7">
    <location>
        <begin position="1543"/>
        <end position="1552"/>
    </location>
</feature>
<dbReference type="PROSITE" id="PS01359">
    <property type="entry name" value="ZF_PHD_1"/>
    <property type="match status" value="1"/>
</dbReference>
<evidence type="ECO:0000256" key="6">
    <source>
        <dbReference type="PROSITE-ProRule" id="PRU00146"/>
    </source>
</evidence>
<dbReference type="SUPFAM" id="SSF57903">
    <property type="entry name" value="FYVE/PHD zinc finger"/>
    <property type="match status" value="1"/>
</dbReference>
<evidence type="ECO:0000256" key="1">
    <source>
        <dbReference type="ARBA" id="ARBA00004123"/>
    </source>
</evidence>
<dbReference type="GO" id="GO:0008270">
    <property type="term" value="F:zinc ion binding"/>
    <property type="evidence" value="ECO:0007669"/>
    <property type="project" value="UniProtKB-KW"/>
</dbReference>
<dbReference type="PANTHER" id="PTHR46174">
    <property type="entry name" value="CXXC-TYPE ZINC FINGER PROTEIN 1"/>
    <property type="match status" value="1"/>
</dbReference>
<feature type="compositionally biased region" description="Basic residues" evidence="7">
    <location>
        <begin position="345"/>
        <end position="354"/>
    </location>
</feature>
<dbReference type="InterPro" id="IPR011011">
    <property type="entry name" value="Znf_FYVE_PHD"/>
</dbReference>
<keyword evidence="2" id="KW-0479">Metal-binding</keyword>
<feature type="region of interest" description="Disordered" evidence="7">
    <location>
        <begin position="283"/>
        <end position="361"/>
    </location>
</feature>
<feature type="compositionally biased region" description="Acidic residues" evidence="7">
    <location>
        <begin position="652"/>
        <end position="663"/>
    </location>
</feature>
<feature type="region of interest" description="Disordered" evidence="7">
    <location>
        <begin position="443"/>
        <end position="514"/>
    </location>
</feature>
<dbReference type="SMART" id="SM00249">
    <property type="entry name" value="PHD"/>
    <property type="match status" value="1"/>
</dbReference>
<protein>
    <recommendedName>
        <fullName evidence="8">PHD-type domain-containing protein</fullName>
    </recommendedName>
</protein>
<dbReference type="PANTHER" id="PTHR46174:SF1">
    <property type="entry name" value="CXXC-TYPE ZINC FINGER PROTEIN 1"/>
    <property type="match status" value="1"/>
</dbReference>
<feature type="compositionally biased region" description="Basic residues" evidence="7">
    <location>
        <begin position="77"/>
        <end position="90"/>
    </location>
</feature>
<feature type="region of interest" description="Disordered" evidence="7">
    <location>
        <begin position="1663"/>
        <end position="1711"/>
    </location>
</feature>
<dbReference type="InterPro" id="IPR019786">
    <property type="entry name" value="Zinc_finger_PHD-type_CS"/>
</dbReference>
<accession>A0A9W7XLQ6</accession>
<evidence type="ECO:0000256" key="7">
    <source>
        <dbReference type="SAM" id="MobiDB-lite"/>
    </source>
</evidence>